<evidence type="ECO:0000313" key="8">
    <source>
        <dbReference type="RefSeq" id="XP_024888145.1"/>
    </source>
</evidence>
<dbReference type="GeneID" id="112461301"/>
<keyword evidence="2 4" id="KW-0863">Zinc-finger</keyword>
<evidence type="ECO:0000313" key="6">
    <source>
        <dbReference type="Proteomes" id="UP000504618"/>
    </source>
</evidence>
<evidence type="ECO:0000256" key="2">
    <source>
        <dbReference type="ARBA" id="ARBA00022771"/>
    </source>
</evidence>
<dbReference type="PROSITE" id="PS01360">
    <property type="entry name" value="ZF_MYND_1"/>
    <property type="match status" value="1"/>
</dbReference>
<dbReference type="Pfam" id="PF20179">
    <property type="entry name" value="MSS51_C"/>
    <property type="match status" value="1"/>
</dbReference>
<feature type="domain" description="MYND-type" evidence="5">
    <location>
        <begin position="22"/>
        <end position="62"/>
    </location>
</feature>
<evidence type="ECO:0000313" key="7">
    <source>
        <dbReference type="RefSeq" id="XP_024882269.1"/>
    </source>
</evidence>
<organism evidence="6 7">
    <name type="scientific">Temnothorax curvispinosus</name>
    <dbReference type="NCBI Taxonomy" id="300111"/>
    <lineage>
        <taxon>Eukaryota</taxon>
        <taxon>Metazoa</taxon>
        <taxon>Ecdysozoa</taxon>
        <taxon>Arthropoda</taxon>
        <taxon>Hexapoda</taxon>
        <taxon>Insecta</taxon>
        <taxon>Pterygota</taxon>
        <taxon>Neoptera</taxon>
        <taxon>Endopterygota</taxon>
        <taxon>Hymenoptera</taxon>
        <taxon>Apocrita</taxon>
        <taxon>Aculeata</taxon>
        <taxon>Formicoidea</taxon>
        <taxon>Formicidae</taxon>
        <taxon>Myrmicinae</taxon>
        <taxon>Temnothorax</taxon>
    </lineage>
</organism>
<dbReference type="RefSeq" id="XP_024882269.1">
    <property type="nucleotide sequence ID" value="XM_025026501.1"/>
</dbReference>
<dbReference type="AlphaFoldDB" id="A0A6J1QIP5"/>
<dbReference type="PANTHER" id="PTHR28069:SF2">
    <property type="entry name" value="GH20023P"/>
    <property type="match status" value="1"/>
</dbReference>
<keyword evidence="3" id="KW-0862">Zinc</keyword>
<sequence>MESEARNQINNNYDKFFYATMCHVCKRFGDGVSLKRCSNCKMISYCSKKHQKQHWQQHKPLCKAIQNVRQGRQGYDMNVRGETPEEWTDIKQMFMLLVSRVLKRRLTMCEMQMFKFPRECLICHERDAQSLKVCQKCAACFCIKHKDDIMHRNICDSLELCFRSDLLIIKENRTNSLVPDMISYAKHVLDTTSLDIEFLDMYDFINIYGVIRDDSDGVLAADHSQYLTRPLTLFFAMRLLNYVPKSKKDLVIHVVGASFAEEFTLIGWEVLPCLLSVTMMSVTMMSVTIVMIGPELEYKYSPEVCDPCTSPDNKISLIFKYHDALYDNYVHSSSFVKPDFIVGFNLGIHEHKDTWTRSIKLIAKQNCPFVLTSETLQDFEKETDRINTILDRQVVYIYTEKNPFVSLRPHRILGPERVYYENQYVAICRNLCP</sequence>
<name>A0A6J1QIP5_9HYME</name>
<evidence type="ECO:0000256" key="1">
    <source>
        <dbReference type="ARBA" id="ARBA00022723"/>
    </source>
</evidence>
<dbReference type="Gene3D" id="6.10.140.2220">
    <property type="match status" value="1"/>
</dbReference>
<dbReference type="InterPro" id="IPR002893">
    <property type="entry name" value="Znf_MYND"/>
</dbReference>
<dbReference type="SUPFAM" id="SSF144232">
    <property type="entry name" value="HIT/MYND zinc finger-like"/>
    <property type="match status" value="1"/>
</dbReference>
<protein>
    <submittedName>
        <fullName evidence="7">Uncharacterized protein LOC112461301 isoform X1</fullName>
    </submittedName>
    <submittedName>
        <fullName evidence="8">Uncharacterized protein LOC112465019 isoform X1</fullName>
    </submittedName>
</protein>
<dbReference type="Proteomes" id="UP000504618">
    <property type="component" value="Unplaced"/>
</dbReference>
<keyword evidence="1" id="KW-0479">Metal-binding</keyword>
<keyword evidence="6" id="KW-1185">Reference proteome</keyword>
<accession>A0A6J1QIP5</accession>
<evidence type="ECO:0000256" key="4">
    <source>
        <dbReference type="PROSITE-ProRule" id="PRU00134"/>
    </source>
</evidence>
<dbReference type="OrthoDB" id="5282002at2759"/>
<dbReference type="PROSITE" id="PS50865">
    <property type="entry name" value="ZF_MYND_2"/>
    <property type="match status" value="1"/>
</dbReference>
<dbReference type="GO" id="GO:0008270">
    <property type="term" value="F:zinc ion binding"/>
    <property type="evidence" value="ECO:0007669"/>
    <property type="project" value="UniProtKB-KW"/>
</dbReference>
<reference evidence="7 8" key="1">
    <citation type="submission" date="2025-04" db="UniProtKB">
        <authorList>
            <consortium name="RefSeq"/>
        </authorList>
    </citation>
    <scope>IDENTIFICATION</scope>
    <source>
        <tissue evidence="7 8">Whole body</tissue>
    </source>
</reference>
<evidence type="ECO:0000256" key="3">
    <source>
        <dbReference type="ARBA" id="ARBA00022833"/>
    </source>
</evidence>
<dbReference type="Pfam" id="PF01753">
    <property type="entry name" value="zf-MYND"/>
    <property type="match status" value="1"/>
</dbReference>
<dbReference type="InterPro" id="IPR046824">
    <property type="entry name" value="Mss51-like_C"/>
</dbReference>
<proteinExistence type="predicted"/>
<dbReference type="RefSeq" id="XP_024888145.1">
    <property type="nucleotide sequence ID" value="XM_025032377.1"/>
</dbReference>
<gene>
    <name evidence="7" type="primary">LOC112461301</name>
    <name evidence="8" type="synonym">LOC112465019</name>
</gene>
<dbReference type="PANTHER" id="PTHR28069">
    <property type="entry name" value="GH20023P"/>
    <property type="match status" value="1"/>
</dbReference>
<evidence type="ECO:0000259" key="5">
    <source>
        <dbReference type="PROSITE" id="PS50865"/>
    </source>
</evidence>